<dbReference type="PROSITE" id="PS50967">
    <property type="entry name" value="HRDC"/>
    <property type="match status" value="1"/>
</dbReference>
<dbReference type="AlphaFoldDB" id="A0A7X2TH26"/>
<evidence type="ECO:0000259" key="2">
    <source>
        <dbReference type="PROSITE" id="PS50967"/>
    </source>
</evidence>
<dbReference type="Pfam" id="PF08378">
    <property type="entry name" value="NERD"/>
    <property type="match status" value="1"/>
</dbReference>
<reference evidence="3 4" key="1">
    <citation type="submission" date="2019-08" db="EMBL/GenBank/DDBJ databases">
        <title>In-depth cultivation of the pig gut microbiome towards novel bacterial diversity and tailored functional studies.</title>
        <authorList>
            <person name="Wylensek D."/>
            <person name="Hitch T.C.A."/>
            <person name="Clavel T."/>
        </authorList>
    </citation>
    <scope>NUCLEOTIDE SEQUENCE [LARGE SCALE GENOMIC DNA]</scope>
    <source>
        <strain evidence="3 4">Oil+RF-744-GAM-WT-6</strain>
    </source>
</reference>
<dbReference type="InterPro" id="IPR011528">
    <property type="entry name" value="NERD"/>
</dbReference>
<comment type="caution">
    <text evidence="3">The sequence shown here is derived from an EMBL/GenBank/DDBJ whole genome shotgun (WGS) entry which is preliminary data.</text>
</comment>
<keyword evidence="4" id="KW-1185">Reference proteome</keyword>
<dbReference type="GO" id="GO:0000166">
    <property type="term" value="F:nucleotide binding"/>
    <property type="evidence" value="ECO:0007669"/>
    <property type="project" value="InterPro"/>
</dbReference>
<accession>A0A7X2TH26</accession>
<gene>
    <name evidence="3" type="ORF">FYJ51_09355</name>
</gene>
<dbReference type="GO" id="GO:0003676">
    <property type="term" value="F:nucleic acid binding"/>
    <property type="evidence" value="ECO:0007669"/>
    <property type="project" value="InterPro"/>
</dbReference>
<dbReference type="InterPro" id="IPR002121">
    <property type="entry name" value="HRDC_dom"/>
</dbReference>
<dbReference type="PROSITE" id="PS50965">
    <property type="entry name" value="NERD"/>
    <property type="match status" value="1"/>
</dbReference>
<evidence type="ECO:0000259" key="1">
    <source>
        <dbReference type="PROSITE" id="PS50965"/>
    </source>
</evidence>
<evidence type="ECO:0000313" key="3">
    <source>
        <dbReference type="EMBL" id="MSS59106.1"/>
    </source>
</evidence>
<proteinExistence type="predicted"/>
<dbReference type="SUPFAM" id="SSF47819">
    <property type="entry name" value="HRDC-like"/>
    <property type="match status" value="1"/>
</dbReference>
<dbReference type="InterPro" id="IPR010997">
    <property type="entry name" value="HRDC-like_sf"/>
</dbReference>
<dbReference type="EMBL" id="VUMN01000023">
    <property type="protein sequence ID" value="MSS59106.1"/>
    <property type="molecule type" value="Genomic_DNA"/>
</dbReference>
<dbReference type="Proteomes" id="UP000461880">
    <property type="component" value="Unassembled WGS sequence"/>
</dbReference>
<feature type="domain" description="HRDC" evidence="2">
    <location>
        <begin position="286"/>
        <end position="359"/>
    </location>
</feature>
<sequence length="359" mass="41788">MVASCGLKRSEFKGKKENMGMFSKFRETVIYKEGTELEKQIDALNKVIDEYPDNAELNKKLKLCEIGLKGEKEIEFELKNANIGMYVLHDINLEYEDLKAQIDYVVITPAKIYFIECKNLVGTITINSNGDFIREWTYNGHKIREGIYSPLRQAERHIEVYKKIWKSRNSGGLLNSLAYRSLDQWDIPLVVMANEKNILNSRYAPKEVRNRVVRSDQLVDYLKKDIAANKDFLSSQKDMQKIADNILKYYNKEVVRDYETEYWEYAEKTAVTAVLKKTDESAEQVNRDDSALREKMIRFRKERSTQMNIPAYYIFTNSELDQLIAEKPETLEELRAARILSAVKVNCHGKEIISALTEK</sequence>
<evidence type="ECO:0000313" key="4">
    <source>
        <dbReference type="Proteomes" id="UP000461880"/>
    </source>
</evidence>
<dbReference type="Gene3D" id="1.10.150.80">
    <property type="entry name" value="HRDC domain"/>
    <property type="match status" value="1"/>
</dbReference>
<organism evidence="3 4">
    <name type="scientific">Stecheria intestinalis</name>
    <dbReference type="NCBI Taxonomy" id="2606630"/>
    <lineage>
        <taxon>Bacteria</taxon>
        <taxon>Bacillati</taxon>
        <taxon>Bacillota</taxon>
        <taxon>Erysipelotrichia</taxon>
        <taxon>Erysipelotrichales</taxon>
        <taxon>Erysipelotrichaceae</taxon>
        <taxon>Stecheria</taxon>
    </lineage>
</organism>
<name>A0A7X2TH26_9FIRM</name>
<dbReference type="Pfam" id="PF00570">
    <property type="entry name" value="HRDC"/>
    <property type="match status" value="1"/>
</dbReference>
<evidence type="ECO:0008006" key="5">
    <source>
        <dbReference type="Google" id="ProtNLM"/>
    </source>
</evidence>
<dbReference type="InterPro" id="IPR044876">
    <property type="entry name" value="HRDC_dom_sf"/>
</dbReference>
<protein>
    <recommendedName>
        <fullName evidence="5">HRDC domain-containing protein</fullName>
    </recommendedName>
</protein>
<feature type="domain" description="NERD" evidence="1">
    <location>
        <begin position="66"/>
        <end position="184"/>
    </location>
</feature>